<evidence type="ECO:0000313" key="3">
    <source>
        <dbReference type="EMBL" id="CAD5209382.1"/>
    </source>
</evidence>
<feature type="transmembrane region" description="Helical" evidence="2">
    <location>
        <begin position="78"/>
        <end position="99"/>
    </location>
</feature>
<dbReference type="Proteomes" id="UP000783686">
    <property type="component" value="Unassembled WGS sequence"/>
</dbReference>
<organism evidence="3 4">
    <name type="scientific">Bursaphelenchus okinawaensis</name>
    <dbReference type="NCBI Taxonomy" id="465554"/>
    <lineage>
        <taxon>Eukaryota</taxon>
        <taxon>Metazoa</taxon>
        <taxon>Ecdysozoa</taxon>
        <taxon>Nematoda</taxon>
        <taxon>Chromadorea</taxon>
        <taxon>Rhabditida</taxon>
        <taxon>Tylenchina</taxon>
        <taxon>Tylenchomorpha</taxon>
        <taxon>Aphelenchoidea</taxon>
        <taxon>Aphelenchoididae</taxon>
        <taxon>Bursaphelenchus</taxon>
    </lineage>
</organism>
<dbReference type="OrthoDB" id="10550149at2759"/>
<protein>
    <submittedName>
        <fullName evidence="3">Uncharacterized protein</fullName>
    </submittedName>
</protein>
<keyword evidence="4" id="KW-1185">Reference proteome</keyword>
<feature type="transmembrane region" description="Helical" evidence="2">
    <location>
        <begin position="35"/>
        <end position="58"/>
    </location>
</feature>
<feature type="region of interest" description="Disordered" evidence="1">
    <location>
        <begin position="151"/>
        <end position="177"/>
    </location>
</feature>
<dbReference type="AlphaFoldDB" id="A0A811K1M9"/>
<dbReference type="EMBL" id="CAJFDH010000002">
    <property type="protein sequence ID" value="CAD5209382.1"/>
    <property type="molecule type" value="Genomic_DNA"/>
</dbReference>
<keyword evidence="2" id="KW-1133">Transmembrane helix</keyword>
<reference evidence="3" key="1">
    <citation type="submission" date="2020-09" db="EMBL/GenBank/DDBJ databases">
        <authorList>
            <person name="Kikuchi T."/>
        </authorList>
    </citation>
    <scope>NUCLEOTIDE SEQUENCE</scope>
    <source>
        <strain evidence="3">SH1</strain>
    </source>
</reference>
<evidence type="ECO:0000256" key="2">
    <source>
        <dbReference type="SAM" id="Phobius"/>
    </source>
</evidence>
<comment type="caution">
    <text evidence="3">The sequence shown here is derived from an EMBL/GenBank/DDBJ whole genome shotgun (WGS) entry which is preliminary data.</text>
</comment>
<gene>
    <name evidence="3" type="ORF">BOKJ2_LOCUS2652</name>
</gene>
<name>A0A811K1M9_9BILA</name>
<proteinExistence type="predicted"/>
<evidence type="ECO:0000313" key="4">
    <source>
        <dbReference type="Proteomes" id="UP000614601"/>
    </source>
</evidence>
<keyword evidence="2" id="KW-0472">Membrane</keyword>
<sequence length="177" mass="19926">MSYGTYWLCFFCVERYFEGSVFAGNNNSGCCTWKVVLYTSYISISLAVAFLSMIRVFGVSSAIYAGVEYGSLQFNVSFTTYLILVALTFLSEAVVMLTMDTNFQVTQSKASKKPKEVVNLFDEKLIVANTPDNNFDALHKIWHQPPMNISSPMPTVRKSEKRKIVSSSSARQNNFIK</sequence>
<dbReference type="Proteomes" id="UP000614601">
    <property type="component" value="Unassembled WGS sequence"/>
</dbReference>
<evidence type="ECO:0000256" key="1">
    <source>
        <dbReference type="SAM" id="MobiDB-lite"/>
    </source>
</evidence>
<keyword evidence="2" id="KW-0812">Transmembrane</keyword>
<feature type="compositionally biased region" description="Polar residues" evidence="1">
    <location>
        <begin position="165"/>
        <end position="177"/>
    </location>
</feature>
<accession>A0A811K1M9</accession>
<dbReference type="EMBL" id="CAJFCW020000002">
    <property type="protein sequence ID" value="CAG9089172.1"/>
    <property type="molecule type" value="Genomic_DNA"/>
</dbReference>